<dbReference type="GO" id="GO:0003724">
    <property type="term" value="F:RNA helicase activity"/>
    <property type="evidence" value="ECO:0007669"/>
    <property type="project" value="InterPro"/>
</dbReference>
<evidence type="ECO:0000256" key="1">
    <source>
        <dbReference type="ARBA" id="ARBA00022741"/>
    </source>
</evidence>
<dbReference type="SUPFAM" id="SSF52540">
    <property type="entry name" value="P-loop containing nucleoside triphosphate hydrolases"/>
    <property type="match status" value="1"/>
</dbReference>
<evidence type="ECO:0000256" key="2">
    <source>
        <dbReference type="ARBA" id="ARBA00022801"/>
    </source>
</evidence>
<dbReference type="InterPro" id="IPR014001">
    <property type="entry name" value="Helicase_ATP-bd"/>
</dbReference>
<dbReference type="EMBL" id="OZ034814">
    <property type="protein sequence ID" value="CAL1362721.1"/>
    <property type="molecule type" value="Genomic_DNA"/>
</dbReference>
<reference evidence="10 11" key="1">
    <citation type="submission" date="2024-04" db="EMBL/GenBank/DDBJ databases">
        <authorList>
            <person name="Fracassetti M."/>
        </authorList>
    </citation>
    <scope>NUCLEOTIDE SEQUENCE [LARGE SCALE GENOMIC DNA]</scope>
</reference>
<dbReference type="Pfam" id="PF00270">
    <property type="entry name" value="DEAD"/>
    <property type="match status" value="1"/>
</dbReference>
<dbReference type="Proteomes" id="UP001497516">
    <property type="component" value="Chromosome 10"/>
</dbReference>
<dbReference type="Gene3D" id="3.40.50.300">
    <property type="entry name" value="P-loop containing nucleotide triphosphate hydrolases"/>
    <property type="match status" value="1"/>
</dbReference>
<keyword evidence="2" id="KW-0378">Hydrolase</keyword>
<dbReference type="PROSITE" id="PS51195">
    <property type="entry name" value="Q_MOTIF"/>
    <property type="match status" value="1"/>
</dbReference>
<dbReference type="SMART" id="SM00487">
    <property type="entry name" value="DEXDc"/>
    <property type="match status" value="1"/>
</dbReference>
<dbReference type="AlphaFoldDB" id="A0AAV2D0I2"/>
<evidence type="ECO:0000256" key="3">
    <source>
        <dbReference type="ARBA" id="ARBA00022806"/>
    </source>
</evidence>
<proteinExistence type="predicted"/>
<organism evidence="10 11">
    <name type="scientific">Linum trigynum</name>
    <dbReference type="NCBI Taxonomy" id="586398"/>
    <lineage>
        <taxon>Eukaryota</taxon>
        <taxon>Viridiplantae</taxon>
        <taxon>Streptophyta</taxon>
        <taxon>Embryophyta</taxon>
        <taxon>Tracheophyta</taxon>
        <taxon>Spermatophyta</taxon>
        <taxon>Magnoliopsida</taxon>
        <taxon>eudicotyledons</taxon>
        <taxon>Gunneridae</taxon>
        <taxon>Pentapetalae</taxon>
        <taxon>rosids</taxon>
        <taxon>fabids</taxon>
        <taxon>Malpighiales</taxon>
        <taxon>Linaceae</taxon>
        <taxon>Linum</taxon>
    </lineage>
</organism>
<keyword evidence="1" id="KW-0547">Nucleotide-binding</keyword>
<dbReference type="GO" id="GO:0005524">
    <property type="term" value="F:ATP binding"/>
    <property type="evidence" value="ECO:0007669"/>
    <property type="project" value="UniProtKB-KW"/>
</dbReference>
<dbReference type="PANTHER" id="PTHR47960">
    <property type="entry name" value="DEAD-BOX ATP-DEPENDENT RNA HELICASE 50"/>
    <property type="match status" value="1"/>
</dbReference>
<dbReference type="PROSITE" id="PS51192">
    <property type="entry name" value="HELICASE_ATP_BIND_1"/>
    <property type="match status" value="1"/>
</dbReference>
<feature type="compositionally biased region" description="Basic and acidic residues" evidence="6">
    <location>
        <begin position="40"/>
        <end position="60"/>
    </location>
</feature>
<dbReference type="PROSITE" id="PS51309">
    <property type="entry name" value="PABC"/>
    <property type="match status" value="1"/>
</dbReference>
<name>A0AAV2D0I2_9ROSI</name>
<dbReference type="GO" id="GO:0003723">
    <property type="term" value="F:RNA binding"/>
    <property type="evidence" value="ECO:0007669"/>
    <property type="project" value="InterPro"/>
</dbReference>
<accession>A0AAV2D0I2</accession>
<evidence type="ECO:0000313" key="10">
    <source>
        <dbReference type="EMBL" id="CAL1362721.1"/>
    </source>
</evidence>
<keyword evidence="3" id="KW-0347">Helicase</keyword>
<dbReference type="SMART" id="SM00517">
    <property type="entry name" value="PolyA"/>
    <property type="match status" value="1"/>
</dbReference>
<evidence type="ECO:0008006" key="12">
    <source>
        <dbReference type="Google" id="ProtNLM"/>
    </source>
</evidence>
<sequence length="354" mass="38237">MRRANRSFFLYRKLVGGVAQSSLSTQPIKCPPLWRPFSSGDEKSPAGAKSKNESPVLEKFRQRKLRGSLKTQQHDPGTGSNGDGKSDNALENGAAAVANAEAAEVVSSFAELGLREELIAAAEEMGVRAPDEIQCVGIPAILEGKSVVLSCDDGDDESAGGRTLAYLLPLIQLLRQKEVIPSSKKHPKAIVLCPTDELADEVFRGAAFVCDCIARTRPEAAKGSIGLLVGTPEEVLQQIEDGTIVVDDIRYLVVDEADAMLEVSYYSDQISKIIHPLQKPDSPRIQTVLASSPITKMLSEDYTSLVKSIERENVGQVAAMLLEMDQEEVFDVLKLPGGLKRKVAEAMDSLSSNT</sequence>
<feature type="domain" description="PABC" evidence="9">
    <location>
        <begin position="278"/>
        <end position="354"/>
    </location>
</feature>
<dbReference type="GO" id="GO:0016787">
    <property type="term" value="F:hydrolase activity"/>
    <property type="evidence" value="ECO:0007669"/>
    <property type="project" value="UniProtKB-KW"/>
</dbReference>
<keyword evidence="4" id="KW-0067">ATP-binding</keyword>
<dbReference type="InterPro" id="IPR014014">
    <property type="entry name" value="RNA_helicase_DEAD_Q_motif"/>
</dbReference>
<evidence type="ECO:0000256" key="6">
    <source>
        <dbReference type="SAM" id="MobiDB-lite"/>
    </source>
</evidence>
<keyword evidence="11" id="KW-1185">Reference proteome</keyword>
<dbReference type="SUPFAM" id="SSF63570">
    <property type="entry name" value="PABC (PABP) domain"/>
    <property type="match status" value="1"/>
</dbReference>
<evidence type="ECO:0000256" key="5">
    <source>
        <dbReference type="PROSITE-ProRule" id="PRU00552"/>
    </source>
</evidence>
<dbReference type="InterPro" id="IPR036053">
    <property type="entry name" value="PABP-dom"/>
</dbReference>
<feature type="domain" description="DEAD-box RNA helicase Q" evidence="8">
    <location>
        <begin position="107"/>
        <end position="135"/>
    </location>
</feature>
<evidence type="ECO:0000259" key="7">
    <source>
        <dbReference type="PROSITE" id="PS51192"/>
    </source>
</evidence>
<dbReference type="InterPro" id="IPR027417">
    <property type="entry name" value="P-loop_NTPase"/>
</dbReference>
<dbReference type="InterPro" id="IPR011545">
    <property type="entry name" value="DEAD/DEAH_box_helicase_dom"/>
</dbReference>
<feature type="short sequence motif" description="Q motif" evidence="5">
    <location>
        <begin position="107"/>
        <end position="135"/>
    </location>
</feature>
<dbReference type="InterPro" id="IPR002004">
    <property type="entry name" value="PABP_HYD_C"/>
</dbReference>
<evidence type="ECO:0000259" key="9">
    <source>
        <dbReference type="PROSITE" id="PS51309"/>
    </source>
</evidence>
<dbReference type="Pfam" id="PF00658">
    <property type="entry name" value="MLLE"/>
    <property type="match status" value="1"/>
</dbReference>
<gene>
    <name evidence="10" type="ORF">LTRI10_LOCUS9589</name>
</gene>
<feature type="region of interest" description="Disordered" evidence="6">
    <location>
        <begin position="23"/>
        <end position="89"/>
    </location>
</feature>
<evidence type="ECO:0000259" key="8">
    <source>
        <dbReference type="PROSITE" id="PS51195"/>
    </source>
</evidence>
<evidence type="ECO:0000256" key="4">
    <source>
        <dbReference type="ARBA" id="ARBA00022840"/>
    </source>
</evidence>
<feature type="domain" description="Helicase ATP-binding" evidence="7">
    <location>
        <begin position="156"/>
        <end position="312"/>
    </location>
</feature>
<evidence type="ECO:0000313" key="11">
    <source>
        <dbReference type="Proteomes" id="UP001497516"/>
    </source>
</evidence>
<protein>
    <recommendedName>
        <fullName evidence="12">DEAD-box ATP-dependent RNA helicase 39</fullName>
    </recommendedName>
</protein>